<feature type="transmembrane region" description="Helical" evidence="9">
    <location>
        <begin position="121"/>
        <end position="138"/>
    </location>
</feature>
<name>A0ABV1NXI7_9ACTN</name>
<evidence type="ECO:0000256" key="3">
    <source>
        <dbReference type="ARBA" id="ARBA00022676"/>
    </source>
</evidence>
<feature type="transmembrane region" description="Helical" evidence="9">
    <location>
        <begin position="195"/>
        <end position="224"/>
    </location>
</feature>
<evidence type="ECO:0000256" key="8">
    <source>
        <dbReference type="SAM" id="MobiDB-lite"/>
    </source>
</evidence>
<feature type="region of interest" description="Disordered" evidence="8">
    <location>
        <begin position="11"/>
        <end position="38"/>
    </location>
</feature>
<keyword evidence="3 11" id="KW-0328">Glycosyltransferase</keyword>
<feature type="domain" description="Glycosyltransferase RgtA/B/C/D-like" evidence="10">
    <location>
        <begin position="111"/>
        <end position="228"/>
    </location>
</feature>
<gene>
    <name evidence="11" type="ORF">V6R90_08030</name>
</gene>
<keyword evidence="4 11" id="KW-0808">Transferase</keyword>
<feature type="transmembrane region" description="Helical" evidence="9">
    <location>
        <begin position="352"/>
        <end position="372"/>
    </location>
</feature>
<dbReference type="InterPro" id="IPR038731">
    <property type="entry name" value="RgtA/B/C-like"/>
</dbReference>
<comment type="subcellular location">
    <subcellularLocation>
        <location evidence="1">Cell membrane</location>
        <topology evidence="1">Multi-pass membrane protein</topology>
    </subcellularLocation>
</comment>
<dbReference type="PANTHER" id="PTHR33908">
    <property type="entry name" value="MANNOSYLTRANSFERASE YKCB-RELATED"/>
    <property type="match status" value="1"/>
</dbReference>
<keyword evidence="12" id="KW-1185">Reference proteome</keyword>
<keyword evidence="6 9" id="KW-1133">Transmembrane helix</keyword>
<accession>A0ABV1NXI7</accession>
<proteinExistence type="predicted"/>
<keyword evidence="2" id="KW-1003">Cell membrane</keyword>
<dbReference type="GO" id="GO:0016757">
    <property type="term" value="F:glycosyltransferase activity"/>
    <property type="evidence" value="ECO:0007669"/>
    <property type="project" value="UniProtKB-KW"/>
</dbReference>
<evidence type="ECO:0000256" key="5">
    <source>
        <dbReference type="ARBA" id="ARBA00022692"/>
    </source>
</evidence>
<dbReference type="InterPro" id="IPR050297">
    <property type="entry name" value="LipidA_mod_glycosyltrf_83"/>
</dbReference>
<evidence type="ECO:0000256" key="9">
    <source>
        <dbReference type="SAM" id="Phobius"/>
    </source>
</evidence>
<organism evidence="11 12">
    <name type="scientific">Nocardioides kribbensis</name>
    <dbReference type="NCBI Taxonomy" id="305517"/>
    <lineage>
        <taxon>Bacteria</taxon>
        <taxon>Bacillati</taxon>
        <taxon>Actinomycetota</taxon>
        <taxon>Actinomycetes</taxon>
        <taxon>Propionibacteriales</taxon>
        <taxon>Nocardioidaceae</taxon>
        <taxon>Nocardioides</taxon>
    </lineage>
</organism>
<dbReference type="Pfam" id="PF13231">
    <property type="entry name" value="PMT_2"/>
    <property type="match status" value="1"/>
</dbReference>
<feature type="transmembrane region" description="Helical" evidence="9">
    <location>
        <begin position="303"/>
        <end position="322"/>
    </location>
</feature>
<dbReference type="Proteomes" id="UP001482520">
    <property type="component" value="Unassembled WGS sequence"/>
</dbReference>
<evidence type="ECO:0000256" key="4">
    <source>
        <dbReference type="ARBA" id="ARBA00022679"/>
    </source>
</evidence>
<protein>
    <submittedName>
        <fullName evidence="11">Glycosyltransferase family 39 protein</fullName>
        <ecNumber evidence="11">2.4.-.-</ecNumber>
    </submittedName>
</protein>
<feature type="transmembrane region" description="Helical" evidence="9">
    <location>
        <begin position="384"/>
        <end position="402"/>
    </location>
</feature>
<dbReference type="RefSeq" id="WP_349804343.1">
    <property type="nucleotide sequence ID" value="NZ_JBEGDP010000006.1"/>
</dbReference>
<keyword evidence="7 9" id="KW-0472">Membrane</keyword>
<dbReference type="EMBL" id="JBEGDP010000006">
    <property type="protein sequence ID" value="MEQ7847226.1"/>
    <property type="molecule type" value="Genomic_DNA"/>
</dbReference>
<evidence type="ECO:0000256" key="7">
    <source>
        <dbReference type="ARBA" id="ARBA00023136"/>
    </source>
</evidence>
<comment type="caution">
    <text evidence="11">The sequence shown here is derived from an EMBL/GenBank/DDBJ whole genome shotgun (WGS) entry which is preliminary data.</text>
</comment>
<evidence type="ECO:0000256" key="2">
    <source>
        <dbReference type="ARBA" id="ARBA00022475"/>
    </source>
</evidence>
<reference evidence="11 12" key="1">
    <citation type="submission" date="2024-02" db="EMBL/GenBank/DDBJ databases">
        <title>Full genome sequence of Nocardioides kribbensis.</title>
        <authorList>
            <person name="Poletto B.L."/>
            <person name="Silva G."/>
            <person name="Galante D."/>
            <person name="Campos K.R."/>
            <person name="Santos M.B.N."/>
            <person name="Sacchi C.T."/>
        </authorList>
    </citation>
    <scope>NUCLEOTIDE SEQUENCE [LARGE SCALE GENOMIC DNA]</scope>
    <source>
        <strain evidence="11 12">O4R</strain>
    </source>
</reference>
<evidence type="ECO:0000256" key="1">
    <source>
        <dbReference type="ARBA" id="ARBA00004651"/>
    </source>
</evidence>
<feature type="transmembrane region" description="Helical" evidence="9">
    <location>
        <begin position="41"/>
        <end position="59"/>
    </location>
</feature>
<evidence type="ECO:0000313" key="12">
    <source>
        <dbReference type="Proteomes" id="UP001482520"/>
    </source>
</evidence>
<dbReference type="PANTHER" id="PTHR33908:SF11">
    <property type="entry name" value="MEMBRANE PROTEIN"/>
    <property type="match status" value="1"/>
</dbReference>
<sequence>MSLLEGRHLAPVPTGPVARPSDAPETPGSPRRRGGLGRRPGPAVWVGLAAALVALVHVANLNGWPAYFDDEGTYVAQAWAVYQGDLAHYTYWYDHPPAGWLQLASFLGLPTLVGVEPSITAARYVMVLYTVVTALLVYRLSRNLGLRRGFSLGAMLLWGLSPLVVFEGRQVMLDNLTLPWVVGAMALVTSPRRNLWQYVGGGVCFGVAVLTKETAVLAAPALLVGLWAYAYRPTRAFGVVGALMASGLVIGLYPLYALLKLELFAGPDHVSVQDAVLFQLVDRGGSGNFWQVGSDAYTVLDSWLFYDELLPIGGVVAGLVCLAVPRLRCVGVLVTTMAVVALRPGGYMPVMYVIGVLPFAAVAIAGIADRATTAVASRGPRLRLAGRAGLVAALLAVVAWTGPTHADRIELALTDEGTEPYDSAVAWMDANLERDTRIAASDSYWSTLVNLGWSSDGWSGPIWAYKLDGDPIARRANLPDGWRSVDYLVLDRTILDSRLTLESKPQLSRAIRHSEPVAEWGERSTLVQIRRVVDGPAQTKLYDVWRRAQ</sequence>
<evidence type="ECO:0000259" key="10">
    <source>
        <dbReference type="Pfam" id="PF13231"/>
    </source>
</evidence>
<evidence type="ECO:0000256" key="6">
    <source>
        <dbReference type="ARBA" id="ARBA00022989"/>
    </source>
</evidence>
<keyword evidence="5 9" id="KW-0812">Transmembrane</keyword>
<dbReference type="EC" id="2.4.-.-" evidence="11"/>
<evidence type="ECO:0000313" key="11">
    <source>
        <dbReference type="EMBL" id="MEQ7847226.1"/>
    </source>
</evidence>
<feature type="transmembrane region" description="Helical" evidence="9">
    <location>
        <begin position="150"/>
        <end position="166"/>
    </location>
</feature>
<feature type="transmembrane region" description="Helical" evidence="9">
    <location>
        <begin position="236"/>
        <end position="256"/>
    </location>
</feature>